<feature type="domain" description="Helicase ATP-binding" evidence="6">
    <location>
        <begin position="121"/>
        <end position="295"/>
    </location>
</feature>
<keyword evidence="1" id="KW-0547">Nucleotide-binding</keyword>
<dbReference type="InterPro" id="IPR057342">
    <property type="entry name" value="DEXDc_RapA"/>
</dbReference>
<dbReference type="PROSITE" id="PS51192">
    <property type="entry name" value="HELICASE_ATP_BIND_1"/>
    <property type="match status" value="1"/>
</dbReference>
<sequence>MEGRLRSLADIREGMRLFGVLADQPVTAVSFSAMGEDDGILTYVSASGDSEQRIVSADDLPDLLVLDDRKSGPRFDADPVGFRLAAEALRIKYATAYDPMAAVYSSNIDPLPHQIRAVYEDLLPRVPLRFLLADDPGAGKTVMAGLYIKEMMMRSAAERVIVVCPGSLAEQWRDELRDKFDLDFEVFENWMVDQARDGNPFREHDCLIVRMDQLARNDEYRGMLADVSWDIAVVDEAHRMSAHYLNIFGEREVTKRFRMGEILAATSENLLLMTATPHAGKEADFQLFMSLLDPDRFSGVYKPKRHARTDLKGLMRRMVKEDLLTFDGKPLFPERRAMTVPYELSDAEALLYEHVTEYVRHGMNQAEKVMSQDGRRASSIGFALTILQRRLASSPEAIYQSLRRRRDRLADTLRELDSDPQQAARILAGPERAAMTWDVFDEQWDESDEHAQLQLELDMDEIVDSATAARTRAELETEISELDILVEEAKQVRDSGKDTKWVQLAGILQRNILDYGTAPEGHKLIVFTEHRDTLEYLADNIRSLLGRQEAAVTIHGGMGRAERKAVQERFVHDPDARILVATDAAGEGLNLQRADLMVNYDLPWNPNRIEQRFGRIHRIGQTRVCCLWNLVATNTREGDVYKTLLDKIATIDKAYQGRLFNVLGDTKAFGERSLGDLIQEAIRYGDDPMVQARARHVVDATVGRDAQRLLEERALHPEQYTTVNVDEVRRLMEHSRERKLQPGYIAAFFTAAFRKLGGHISPLPHGRWRINRVPSSLVRVGERLNRNRPLSRAYECVTFDTANIDMGPGTQVALLIAPGSPLLDALIELVLERYGNTLEHGTVFVDRTDTQPDGPELMTAAEQTIIDDHGTVLSRHFDYLTIGQDTQPRFSPAPPYLDYSKPVEQEQPAIERILAHDWLGQDYTAAVQQYAYVQGAKPRMAEIKARLDTDREHELDQVEQRLGSEIEFWWSQYNQRVDNERNGKHGRKPASPAAAMKRAKDMEERLTHRREELSRPVRVSAKPATIRGTALVIPSRLLEDASDRRQEEASKAAVHAVDTREVDRRAVALVMAAEEALGRIPEEMPHNNKGYDIRSTGPGGITYFIEVKGRIDLPGADTFHITANEVAFAQSQGDRHRLALVKVSPDGSEHDQVRYVTHAFDGKVLDQATVAYEQDLATYWKRGTPPM</sequence>
<keyword evidence="3" id="KW-0347">Helicase</keyword>
<dbReference type="InterPro" id="IPR000330">
    <property type="entry name" value="SNF2_N"/>
</dbReference>
<dbReference type="InterPro" id="IPR049730">
    <property type="entry name" value="SNF2/RAD54-like_C"/>
</dbReference>
<dbReference type="EMBL" id="RYUN01000016">
    <property type="protein sequence ID" value="RYQ18542.1"/>
    <property type="molecule type" value="Genomic_DNA"/>
</dbReference>
<dbReference type="GO" id="GO:0005524">
    <property type="term" value="F:ATP binding"/>
    <property type="evidence" value="ECO:0007669"/>
    <property type="project" value="UniProtKB-KW"/>
</dbReference>
<dbReference type="Gene3D" id="3.40.50.10810">
    <property type="entry name" value="Tandem AAA-ATPase domain"/>
    <property type="match status" value="1"/>
</dbReference>
<keyword evidence="2" id="KW-0378">Hydrolase</keyword>
<proteinExistence type="predicted"/>
<dbReference type="Gene3D" id="3.40.50.300">
    <property type="entry name" value="P-loop containing nucleotide triphosphate hydrolases"/>
    <property type="match status" value="1"/>
</dbReference>
<evidence type="ECO:0000259" key="6">
    <source>
        <dbReference type="PROSITE" id="PS51192"/>
    </source>
</evidence>
<dbReference type="GO" id="GO:0004386">
    <property type="term" value="F:helicase activity"/>
    <property type="evidence" value="ECO:0007669"/>
    <property type="project" value="UniProtKB-KW"/>
</dbReference>
<feature type="domain" description="Helicase C-terminal" evidence="7">
    <location>
        <begin position="511"/>
        <end position="675"/>
    </location>
</feature>
<organism evidence="8 9">
    <name type="scientific">Bifidobacterium pseudolongum subsp. pseudolongum</name>
    <dbReference type="NCBI Taxonomy" id="31954"/>
    <lineage>
        <taxon>Bacteria</taxon>
        <taxon>Bacillati</taxon>
        <taxon>Actinomycetota</taxon>
        <taxon>Actinomycetes</taxon>
        <taxon>Bifidobacteriales</taxon>
        <taxon>Bifidobacteriaceae</taxon>
        <taxon>Bifidobacterium</taxon>
    </lineage>
</organism>
<evidence type="ECO:0000256" key="1">
    <source>
        <dbReference type="ARBA" id="ARBA00022741"/>
    </source>
</evidence>
<feature type="region of interest" description="Disordered" evidence="5">
    <location>
        <begin position="979"/>
        <end position="1018"/>
    </location>
</feature>
<evidence type="ECO:0000256" key="3">
    <source>
        <dbReference type="ARBA" id="ARBA00022806"/>
    </source>
</evidence>
<dbReference type="SMART" id="SM00487">
    <property type="entry name" value="DEXDc"/>
    <property type="match status" value="1"/>
</dbReference>
<dbReference type="CDD" id="cd18793">
    <property type="entry name" value="SF2_C_SNF"/>
    <property type="match status" value="1"/>
</dbReference>
<dbReference type="Proteomes" id="UP000294221">
    <property type="component" value="Unassembled WGS sequence"/>
</dbReference>
<dbReference type="PROSITE" id="PS51194">
    <property type="entry name" value="HELICASE_CTER"/>
    <property type="match status" value="1"/>
</dbReference>
<accession>A0A4Q5A5I0</accession>
<evidence type="ECO:0000313" key="9">
    <source>
        <dbReference type="Proteomes" id="UP000294221"/>
    </source>
</evidence>
<dbReference type="GO" id="GO:0016787">
    <property type="term" value="F:hydrolase activity"/>
    <property type="evidence" value="ECO:0007669"/>
    <property type="project" value="UniProtKB-KW"/>
</dbReference>
<dbReference type="InterPro" id="IPR038718">
    <property type="entry name" value="SNF2-like_sf"/>
</dbReference>
<dbReference type="PANTHER" id="PTHR10799">
    <property type="entry name" value="SNF2/RAD54 HELICASE FAMILY"/>
    <property type="match status" value="1"/>
</dbReference>
<dbReference type="SMART" id="SM00490">
    <property type="entry name" value="HELICc"/>
    <property type="match status" value="1"/>
</dbReference>
<gene>
    <name evidence="8" type="ORF">PG2054B_1604</name>
</gene>
<evidence type="ECO:0000313" key="8">
    <source>
        <dbReference type="EMBL" id="RYQ18542.1"/>
    </source>
</evidence>
<dbReference type="CDD" id="cd18011">
    <property type="entry name" value="DEXDc_RapA"/>
    <property type="match status" value="1"/>
</dbReference>
<name>A0A4Q5A5I0_9BIFI</name>
<dbReference type="InterPro" id="IPR001650">
    <property type="entry name" value="Helicase_C-like"/>
</dbReference>
<dbReference type="Pfam" id="PF00271">
    <property type="entry name" value="Helicase_C"/>
    <property type="match status" value="1"/>
</dbReference>
<dbReference type="InterPro" id="IPR024975">
    <property type="entry name" value="NOV_C"/>
</dbReference>
<evidence type="ECO:0000256" key="2">
    <source>
        <dbReference type="ARBA" id="ARBA00022801"/>
    </source>
</evidence>
<feature type="compositionally biased region" description="Basic and acidic residues" evidence="5">
    <location>
        <begin position="998"/>
        <end position="1015"/>
    </location>
</feature>
<dbReference type="InterPro" id="IPR014001">
    <property type="entry name" value="Helicase_ATP-bd"/>
</dbReference>
<comment type="caution">
    <text evidence="8">The sequence shown here is derived from an EMBL/GenBank/DDBJ whole genome shotgun (WGS) entry which is preliminary data.</text>
</comment>
<evidence type="ECO:0000259" key="7">
    <source>
        <dbReference type="PROSITE" id="PS51194"/>
    </source>
</evidence>
<dbReference type="SUPFAM" id="SSF52540">
    <property type="entry name" value="P-loop containing nucleoside triphosphate hydrolases"/>
    <property type="match status" value="2"/>
</dbReference>
<dbReference type="Pfam" id="PF13020">
    <property type="entry name" value="NOV_C"/>
    <property type="match status" value="1"/>
</dbReference>
<dbReference type="InterPro" id="IPR027417">
    <property type="entry name" value="P-loop_NTPase"/>
</dbReference>
<dbReference type="Pfam" id="PF00176">
    <property type="entry name" value="SNF2-rel_dom"/>
    <property type="match status" value="1"/>
</dbReference>
<reference evidence="8 9" key="1">
    <citation type="submission" date="2018-12" db="EMBL/GenBank/DDBJ databases">
        <title>Unveiling genomic diversity among members of the Bifidobacterium pseudolongum species, a widely distributed gut commensal of the animal kingdom.</title>
        <authorList>
            <person name="Lugli G.A."/>
            <person name="Duranti S."/>
            <person name="Albert K."/>
            <person name="Mancabelli L."/>
            <person name="Napoli S."/>
            <person name="Viappiani A."/>
            <person name="Anzalone R."/>
            <person name="Longhi G."/>
            <person name="Milani C."/>
            <person name="Turroni F."/>
            <person name="Alessandri G."/>
            <person name="Sela D.A."/>
            <person name="Van Sinderen D."/>
            <person name="Ventura M."/>
        </authorList>
    </citation>
    <scope>NUCLEOTIDE SEQUENCE [LARGE SCALE GENOMIC DNA]</scope>
    <source>
        <strain evidence="8 9">2054B</strain>
    </source>
</reference>
<evidence type="ECO:0000256" key="5">
    <source>
        <dbReference type="SAM" id="MobiDB-lite"/>
    </source>
</evidence>
<evidence type="ECO:0000256" key="4">
    <source>
        <dbReference type="ARBA" id="ARBA00022840"/>
    </source>
</evidence>
<keyword evidence="4" id="KW-0067">ATP-binding</keyword>
<dbReference type="AlphaFoldDB" id="A0A4Q5A5I0"/>
<protein>
    <submittedName>
        <fullName evidence="8">Type III restriction enzyme, res subunit</fullName>
    </submittedName>
</protein>